<dbReference type="Proteomes" id="UP000756132">
    <property type="component" value="Chromosome 1"/>
</dbReference>
<organism evidence="1 2">
    <name type="scientific">Passalora fulva</name>
    <name type="common">Tomato leaf mold</name>
    <name type="synonym">Cladosporium fulvum</name>
    <dbReference type="NCBI Taxonomy" id="5499"/>
    <lineage>
        <taxon>Eukaryota</taxon>
        <taxon>Fungi</taxon>
        <taxon>Dikarya</taxon>
        <taxon>Ascomycota</taxon>
        <taxon>Pezizomycotina</taxon>
        <taxon>Dothideomycetes</taxon>
        <taxon>Dothideomycetidae</taxon>
        <taxon>Mycosphaerellales</taxon>
        <taxon>Mycosphaerellaceae</taxon>
        <taxon>Fulvia</taxon>
    </lineage>
</organism>
<reference evidence="1" key="2">
    <citation type="journal article" date="2022" name="Microb. Genom.">
        <title>A chromosome-scale genome assembly of the tomato pathogen Cladosporium fulvum reveals a compartmentalized genome architecture and the presence of a dispensable chromosome.</title>
        <authorList>
            <person name="Zaccaron A.Z."/>
            <person name="Chen L.H."/>
            <person name="Samaras A."/>
            <person name="Stergiopoulos I."/>
        </authorList>
    </citation>
    <scope>NUCLEOTIDE SEQUENCE</scope>
    <source>
        <strain evidence="1">Race5_Kim</strain>
    </source>
</reference>
<dbReference type="OrthoDB" id="4133832at2759"/>
<gene>
    <name evidence="1" type="ORF">CLAFUR5_01401</name>
</gene>
<accession>A0A9Q8L8U7</accession>
<protein>
    <submittedName>
        <fullName evidence="1">Uncharacterized protein</fullName>
    </submittedName>
</protein>
<evidence type="ECO:0000313" key="1">
    <source>
        <dbReference type="EMBL" id="UJO12934.1"/>
    </source>
</evidence>
<name>A0A9Q8L8U7_PASFU</name>
<dbReference type="AlphaFoldDB" id="A0A9Q8L8U7"/>
<dbReference type="EMBL" id="CP090163">
    <property type="protein sequence ID" value="UJO12934.1"/>
    <property type="molecule type" value="Genomic_DNA"/>
</dbReference>
<reference evidence="1" key="1">
    <citation type="submission" date="2021-12" db="EMBL/GenBank/DDBJ databases">
        <authorList>
            <person name="Zaccaron A."/>
            <person name="Stergiopoulos I."/>
        </authorList>
    </citation>
    <scope>NUCLEOTIDE SEQUENCE</scope>
    <source>
        <strain evidence="1">Race5_Kim</strain>
    </source>
</reference>
<sequence>MQKPLLSLPPELRNHIYEIVAANTERLTVRHGSVRPHPFSQVCHQVQDKFGSIFPKTILVQLEDFNFVSAVQAIDRCIHDMETIFEIEVRVTKQLYRSEWEKVWPWTRFCDELCFGYTVHVPLGTCNAHVARHELYIESAPYILHGNSGGTQTSAGYRQNEKIRAALHDELLV</sequence>
<evidence type="ECO:0000313" key="2">
    <source>
        <dbReference type="Proteomes" id="UP000756132"/>
    </source>
</evidence>
<keyword evidence="2" id="KW-1185">Reference proteome</keyword>
<proteinExistence type="predicted"/>
<dbReference type="GeneID" id="71981279"/>
<dbReference type="RefSeq" id="XP_047757300.1">
    <property type="nucleotide sequence ID" value="XM_047900549.1"/>
</dbReference>
<dbReference type="KEGG" id="ffu:CLAFUR5_01401"/>